<dbReference type="AlphaFoldDB" id="A0A5S6QRC5"/>
<organism evidence="3 4">
    <name type="scientific">Trichuris muris</name>
    <name type="common">Mouse whipworm</name>
    <dbReference type="NCBI Taxonomy" id="70415"/>
    <lineage>
        <taxon>Eukaryota</taxon>
        <taxon>Metazoa</taxon>
        <taxon>Ecdysozoa</taxon>
        <taxon>Nematoda</taxon>
        <taxon>Enoplea</taxon>
        <taxon>Dorylaimia</taxon>
        <taxon>Trichinellida</taxon>
        <taxon>Trichuridae</taxon>
        <taxon>Trichuris</taxon>
    </lineage>
</organism>
<evidence type="ECO:0000313" key="4">
    <source>
        <dbReference type="WBParaSite" id="TMUE_2000009708.1"/>
    </source>
</evidence>
<dbReference type="WBParaSite" id="TMUE_2000009708.1">
    <property type="protein sequence ID" value="TMUE_2000009708.1"/>
    <property type="gene ID" value="WBGene00288284"/>
</dbReference>
<evidence type="ECO:0000313" key="3">
    <source>
        <dbReference type="Proteomes" id="UP000046395"/>
    </source>
</evidence>
<proteinExistence type="predicted"/>
<evidence type="ECO:0000256" key="2">
    <source>
        <dbReference type="SAM" id="SignalP"/>
    </source>
</evidence>
<reference evidence="4" key="1">
    <citation type="submission" date="2019-12" db="UniProtKB">
        <authorList>
            <consortium name="WormBaseParasite"/>
        </authorList>
    </citation>
    <scope>IDENTIFICATION</scope>
</reference>
<dbReference type="Proteomes" id="UP000046395">
    <property type="component" value="Unassembled WGS sequence"/>
</dbReference>
<accession>A0A5S6QRC5</accession>
<keyword evidence="3" id="KW-1185">Reference proteome</keyword>
<protein>
    <submittedName>
        <fullName evidence="4">Uncharacterized protein</fullName>
    </submittedName>
</protein>
<evidence type="ECO:0000256" key="1">
    <source>
        <dbReference type="SAM" id="MobiDB-lite"/>
    </source>
</evidence>
<feature type="chain" id="PRO_5024451323" evidence="2">
    <location>
        <begin position="26"/>
        <end position="85"/>
    </location>
</feature>
<keyword evidence="2" id="KW-0732">Signal</keyword>
<feature type="compositionally biased region" description="Low complexity" evidence="1">
    <location>
        <begin position="39"/>
        <end position="56"/>
    </location>
</feature>
<sequence length="85" mass="9471">MHLKVLCSILLCICIGQLKVRQVNGDERLTSRNDGSQFEDQQSSSDSDTLESSSETLEADYADKTLAPDVQMKGIVMDDYINQID</sequence>
<name>A0A5S6QRC5_TRIMR</name>
<feature type="signal peptide" evidence="2">
    <location>
        <begin position="1"/>
        <end position="25"/>
    </location>
</feature>
<feature type="region of interest" description="Disordered" evidence="1">
    <location>
        <begin position="29"/>
        <end position="62"/>
    </location>
</feature>